<keyword evidence="2" id="KW-1185">Reference proteome</keyword>
<proteinExistence type="predicted"/>
<accession>A0A7J8F991</accession>
<protein>
    <submittedName>
        <fullName evidence="1">Uncharacterized protein</fullName>
    </submittedName>
</protein>
<name>A0A7J8F991_MOLMO</name>
<dbReference type="EMBL" id="JACASF010000012">
    <property type="protein sequence ID" value="KAF6444307.1"/>
    <property type="molecule type" value="Genomic_DNA"/>
</dbReference>
<comment type="caution">
    <text evidence="1">The sequence shown here is derived from an EMBL/GenBank/DDBJ whole genome shotgun (WGS) entry which is preliminary data.</text>
</comment>
<gene>
    <name evidence="1" type="ORF">HJG59_008598</name>
</gene>
<evidence type="ECO:0000313" key="1">
    <source>
        <dbReference type="EMBL" id="KAF6444307.1"/>
    </source>
</evidence>
<reference evidence="1 2" key="1">
    <citation type="journal article" date="2020" name="Nature">
        <title>Six reference-quality genomes reveal evolution of bat adaptations.</title>
        <authorList>
            <person name="Jebb D."/>
            <person name="Huang Z."/>
            <person name="Pippel M."/>
            <person name="Hughes G.M."/>
            <person name="Lavrichenko K."/>
            <person name="Devanna P."/>
            <person name="Winkler S."/>
            <person name="Jermiin L.S."/>
            <person name="Skirmuntt E.C."/>
            <person name="Katzourakis A."/>
            <person name="Burkitt-Gray L."/>
            <person name="Ray D.A."/>
            <person name="Sullivan K.A.M."/>
            <person name="Roscito J.G."/>
            <person name="Kirilenko B.M."/>
            <person name="Davalos L.M."/>
            <person name="Corthals A.P."/>
            <person name="Power M.L."/>
            <person name="Jones G."/>
            <person name="Ransome R.D."/>
            <person name="Dechmann D.K.N."/>
            <person name="Locatelli A.G."/>
            <person name="Puechmaille S.J."/>
            <person name="Fedrigo O."/>
            <person name="Jarvis E.D."/>
            <person name="Hiller M."/>
            <person name="Vernes S.C."/>
            <person name="Myers E.W."/>
            <person name="Teeling E.C."/>
        </authorList>
    </citation>
    <scope>NUCLEOTIDE SEQUENCE [LARGE SCALE GENOMIC DNA]</scope>
    <source>
        <strain evidence="1">MMolMol1</strain>
        <tissue evidence="1">Muscle</tissue>
    </source>
</reference>
<dbReference type="InParanoid" id="A0A7J8F991"/>
<sequence length="143" mass="15338">MWSLTLLAWPGAVGSPALPPSLPERHPHKPGGNLSTVLVCSLFLSYPTNSLPNGLYSQLPLCPESHPSLHPHCLGPGLTAPQPPPQSPGLLLPSPLYHPRSRPWWFHCPALSFSPFLCHVPSQAQAAHRGTQGPVVAGHAQHF</sequence>
<organism evidence="1 2">
    <name type="scientific">Molossus molossus</name>
    <name type="common">Pallas' mastiff bat</name>
    <name type="synonym">Vespertilio molossus</name>
    <dbReference type="NCBI Taxonomy" id="27622"/>
    <lineage>
        <taxon>Eukaryota</taxon>
        <taxon>Metazoa</taxon>
        <taxon>Chordata</taxon>
        <taxon>Craniata</taxon>
        <taxon>Vertebrata</taxon>
        <taxon>Euteleostomi</taxon>
        <taxon>Mammalia</taxon>
        <taxon>Eutheria</taxon>
        <taxon>Laurasiatheria</taxon>
        <taxon>Chiroptera</taxon>
        <taxon>Yangochiroptera</taxon>
        <taxon>Molossidae</taxon>
        <taxon>Molossus</taxon>
    </lineage>
</organism>
<dbReference type="Proteomes" id="UP000550707">
    <property type="component" value="Unassembled WGS sequence"/>
</dbReference>
<dbReference type="AlphaFoldDB" id="A0A7J8F991"/>
<evidence type="ECO:0000313" key="2">
    <source>
        <dbReference type="Proteomes" id="UP000550707"/>
    </source>
</evidence>